<proteinExistence type="predicted"/>
<protein>
    <submittedName>
        <fullName evidence="1">Uncharacterized protein</fullName>
    </submittedName>
</protein>
<evidence type="ECO:0000313" key="1">
    <source>
        <dbReference type="EMBL" id="CAE0245001.1"/>
    </source>
</evidence>
<reference evidence="1" key="1">
    <citation type="submission" date="2021-01" db="EMBL/GenBank/DDBJ databases">
        <authorList>
            <person name="Corre E."/>
            <person name="Pelletier E."/>
            <person name="Niang G."/>
            <person name="Scheremetjew M."/>
            <person name="Finn R."/>
            <person name="Kale V."/>
            <person name="Holt S."/>
            <person name="Cochrane G."/>
            <person name="Meng A."/>
            <person name="Brown T."/>
            <person name="Cohen L."/>
        </authorList>
    </citation>
    <scope>NUCLEOTIDE SEQUENCE</scope>
    <source>
        <strain evidence="1">NIES-2562</strain>
    </source>
</reference>
<dbReference type="AlphaFoldDB" id="A0A7S3D305"/>
<organism evidence="1">
    <name type="scientific">Palpitomonas bilix</name>
    <dbReference type="NCBI Taxonomy" id="652834"/>
    <lineage>
        <taxon>Eukaryota</taxon>
        <taxon>Eukaryota incertae sedis</taxon>
    </lineage>
</organism>
<gene>
    <name evidence="1" type="ORF">PBIL07802_LOCUS7181</name>
</gene>
<accession>A0A7S3D305</accession>
<name>A0A7S3D305_9EUKA</name>
<dbReference type="EMBL" id="HBIB01011104">
    <property type="protein sequence ID" value="CAE0245001.1"/>
    <property type="molecule type" value="Transcribed_RNA"/>
</dbReference>
<sequence>MPSFQRPFNFLYCLCPSFSCLHSLLPFILKLSILPSMPSSNLNCSKIATSFKALFICVCSIDFSNANEIKCQKLMKETELARATAIRLDSRLAKGQTTELLVSRSPNNLYWYGDLDTV</sequence>